<feature type="domain" description="Nudix hydrolase" evidence="3">
    <location>
        <begin position="23"/>
        <end position="262"/>
    </location>
</feature>
<evidence type="ECO:0000313" key="4">
    <source>
        <dbReference type="EMBL" id="QHT11760.1"/>
    </source>
</evidence>
<organism evidence="4">
    <name type="scientific">viral metagenome</name>
    <dbReference type="NCBI Taxonomy" id="1070528"/>
    <lineage>
        <taxon>unclassified sequences</taxon>
        <taxon>metagenomes</taxon>
        <taxon>organismal metagenomes</taxon>
    </lineage>
</organism>
<dbReference type="PROSITE" id="PS51462">
    <property type="entry name" value="NUDIX"/>
    <property type="match status" value="1"/>
</dbReference>
<protein>
    <recommendedName>
        <fullName evidence="5">Nudix hydrolase domain-containing protein</fullName>
    </recommendedName>
</protein>
<dbReference type="GO" id="GO:0003676">
    <property type="term" value="F:nucleic acid binding"/>
    <property type="evidence" value="ECO:0007669"/>
    <property type="project" value="InterPro"/>
</dbReference>
<evidence type="ECO:0008006" key="5">
    <source>
        <dbReference type="Google" id="ProtNLM"/>
    </source>
</evidence>
<dbReference type="EMBL" id="MN739538">
    <property type="protein sequence ID" value="QHT11760.1"/>
    <property type="molecule type" value="Genomic_DNA"/>
</dbReference>
<name>A0A6C0D650_9ZZZZ</name>
<evidence type="ECO:0000259" key="3">
    <source>
        <dbReference type="PROSITE" id="PS51462"/>
    </source>
</evidence>
<dbReference type="InterPro" id="IPR001878">
    <property type="entry name" value="Znf_CCHC"/>
</dbReference>
<dbReference type="GO" id="GO:0000290">
    <property type="term" value="P:deadenylation-dependent decapping of nuclear-transcribed mRNA"/>
    <property type="evidence" value="ECO:0007669"/>
    <property type="project" value="TreeGrafter"/>
</dbReference>
<dbReference type="GO" id="GO:0005737">
    <property type="term" value="C:cytoplasm"/>
    <property type="evidence" value="ECO:0007669"/>
    <property type="project" value="TreeGrafter"/>
</dbReference>
<dbReference type="Gene3D" id="3.90.79.10">
    <property type="entry name" value="Nucleoside Triphosphate Pyrophosphohydrolase"/>
    <property type="match status" value="1"/>
</dbReference>
<dbReference type="GO" id="GO:0016787">
    <property type="term" value="F:hydrolase activity"/>
    <property type="evidence" value="ECO:0007669"/>
    <property type="project" value="UniProtKB-KW"/>
</dbReference>
<dbReference type="Pfam" id="PF00293">
    <property type="entry name" value="NUDIX"/>
    <property type="match status" value="1"/>
</dbReference>
<dbReference type="PROSITE" id="PS00893">
    <property type="entry name" value="NUDIX_BOX"/>
    <property type="match status" value="1"/>
</dbReference>
<dbReference type="GO" id="GO:0008270">
    <property type="term" value="F:zinc ion binding"/>
    <property type="evidence" value="ECO:0007669"/>
    <property type="project" value="InterPro"/>
</dbReference>
<dbReference type="InterPro" id="IPR000086">
    <property type="entry name" value="NUDIX_hydrolase_dom"/>
</dbReference>
<dbReference type="InterPro" id="IPR015797">
    <property type="entry name" value="NUDIX_hydrolase-like_dom_sf"/>
</dbReference>
<evidence type="ECO:0000256" key="1">
    <source>
        <dbReference type="ARBA" id="ARBA00022801"/>
    </source>
</evidence>
<reference evidence="4" key="1">
    <citation type="journal article" date="2020" name="Nature">
        <title>Giant virus diversity and host interactions through global metagenomics.</title>
        <authorList>
            <person name="Schulz F."/>
            <person name="Roux S."/>
            <person name="Paez-Espino D."/>
            <person name="Jungbluth S."/>
            <person name="Walsh D.A."/>
            <person name="Denef V.J."/>
            <person name="McMahon K.D."/>
            <person name="Konstantinidis K.T."/>
            <person name="Eloe-Fadrosh E.A."/>
            <person name="Kyrpides N.C."/>
            <person name="Woyke T."/>
        </authorList>
    </citation>
    <scope>NUCLEOTIDE SEQUENCE</scope>
    <source>
        <strain evidence="4">GVMAG-M-3300023174-124</strain>
    </source>
</reference>
<dbReference type="SUPFAM" id="SSF55811">
    <property type="entry name" value="Nudix"/>
    <property type="match status" value="1"/>
</dbReference>
<keyword evidence="1" id="KW-0378">Hydrolase</keyword>
<accession>A0A6C0D650</accession>
<evidence type="ECO:0000259" key="2">
    <source>
        <dbReference type="PROSITE" id="PS50158"/>
    </source>
</evidence>
<proteinExistence type="predicted"/>
<dbReference type="PANTHER" id="PTHR23114">
    <property type="entry name" value="M7GPPPN-MRNA HYDROLASE"/>
    <property type="match status" value="1"/>
</dbReference>
<feature type="domain" description="CCHC-type" evidence="2">
    <location>
        <begin position="8"/>
        <end position="22"/>
    </location>
</feature>
<dbReference type="PANTHER" id="PTHR23114:SF17">
    <property type="entry name" value="M7GPPPN-MRNA HYDROLASE"/>
    <property type="match status" value="1"/>
</dbReference>
<dbReference type="InterPro" id="IPR020084">
    <property type="entry name" value="NUDIX_hydrolase_CS"/>
</dbReference>
<sequence>MNTYEHFCNNCGKNGHIFNQCKMPITSFGVIAFRLNIYGQYEYLMIRRKDTLGYIDFMRGKYSITDKDYIINMVKQMTVSEKKRIQTMDFDELWKDLWGSSEQLSNQYKSEQHDSMDKFTRLKLGVVCDNEIYSIDSIIQETLGFEPWNEPEWGFPKGRRNYYEKDYDCALREFYEETGYNPKLLKNIHNILPFEEIFMGSNYKSYKHKYYLMFMPYENSTITTKFEETEVSEISWRTIEQCISCIRPYNLEKIKVISNIHACLIKYKLVCS</sequence>
<dbReference type="AlphaFoldDB" id="A0A6C0D650"/>
<dbReference type="PROSITE" id="PS50158">
    <property type="entry name" value="ZF_CCHC"/>
    <property type="match status" value="1"/>
</dbReference>